<keyword evidence="3" id="KW-1185">Reference proteome</keyword>
<evidence type="ECO:0000259" key="1">
    <source>
        <dbReference type="PROSITE" id="PS51186"/>
    </source>
</evidence>
<organism evidence="2 3">
    <name type="scientific">Actinoplanes subglobosus</name>
    <dbReference type="NCBI Taxonomy" id="1547892"/>
    <lineage>
        <taxon>Bacteria</taxon>
        <taxon>Bacillati</taxon>
        <taxon>Actinomycetota</taxon>
        <taxon>Actinomycetes</taxon>
        <taxon>Micromonosporales</taxon>
        <taxon>Micromonosporaceae</taxon>
        <taxon>Actinoplanes</taxon>
    </lineage>
</organism>
<evidence type="ECO:0000313" key="3">
    <source>
        <dbReference type="Proteomes" id="UP001595867"/>
    </source>
</evidence>
<gene>
    <name evidence="2" type="ORF">ACFO0C_00660</name>
</gene>
<comment type="caution">
    <text evidence="2">The sequence shown here is derived from an EMBL/GenBank/DDBJ whole genome shotgun (WGS) entry which is preliminary data.</text>
</comment>
<name>A0ABV8IHQ1_9ACTN</name>
<dbReference type="PROSITE" id="PS51186">
    <property type="entry name" value="GNAT"/>
    <property type="match status" value="1"/>
</dbReference>
<dbReference type="EMBL" id="JBHSBL010000002">
    <property type="protein sequence ID" value="MFC4063425.1"/>
    <property type="molecule type" value="Genomic_DNA"/>
</dbReference>
<dbReference type="Pfam" id="PF13302">
    <property type="entry name" value="Acetyltransf_3"/>
    <property type="match status" value="1"/>
</dbReference>
<protein>
    <submittedName>
        <fullName evidence="2">GNAT family N-acetyltransferase</fullName>
        <ecNumber evidence="2">2.3.-.-</ecNumber>
    </submittedName>
</protein>
<dbReference type="Proteomes" id="UP001595867">
    <property type="component" value="Unassembled WGS sequence"/>
</dbReference>
<dbReference type="SUPFAM" id="SSF55729">
    <property type="entry name" value="Acyl-CoA N-acyltransferases (Nat)"/>
    <property type="match status" value="1"/>
</dbReference>
<dbReference type="RefSeq" id="WP_378064434.1">
    <property type="nucleotide sequence ID" value="NZ_JBHSBL010000002.1"/>
</dbReference>
<evidence type="ECO:0000313" key="2">
    <source>
        <dbReference type="EMBL" id="MFC4063425.1"/>
    </source>
</evidence>
<dbReference type="InterPro" id="IPR051531">
    <property type="entry name" value="N-acetyltransferase"/>
</dbReference>
<sequence length="177" mass="19613">MRTITTARLLLRPWRDDDADFLLDLESRWEVVRFLGPHPTMMRTRADALASIGRRRAVDHPVHGIWAITTTDGRLAGNLLLKPIPMSAGESPADPPEVEIGWHLHPDAWGHGYATEAAEAVLQDAFARGLTRVVAVTDPDNHASQAVCRRLGMTARGRTTMFYGTVNELFDLSRPPA</sequence>
<dbReference type="CDD" id="cd04301">
    <property type="entry name" value="NAT_SF"/>
    <property type="match status" value="1"/>
</dbReference>
<accession>A0ABV8IHQ1</accession>
<dbReference type="EC" id="2.3.-.-" evidence="2"/>
<proteinExistence type="predicted"/>
<reference evidence="3" key="1">
    <citation type="journal article" date="2019" name="Int. J. Syst. Evol. Microbiol.">
        <title>The Global Catalogue of Microorganisms (GCM) 10K type strain sequencing project: providing services to taxonomists for standard genome sequencing and annotation.</title>
        <authorList>
            <consortium name="The Broad Institute Genomics Platform"/>
            <consortium name="The Broad Institute Genome Sequencing Center for Infectious Disease"/>
            <person name="Wu L."/>
            <person name="Ma J."/>
        </authorList>
    </citation>
    <scope>NUCLEOTIDE SEQUENCE [LARGE SCALE GENOMIC DNA]</scope>
    <source>
        <strain evidence="3">TBRC 5832</strain>
    </source>
</reference>
<dbReference type="InterPro" id="IPR000182">
    <property type="entry name" value="GNAT_dom"/>
</dbReference>
<feature type="domain" description="N-acetyltransferase" evidence="1">
    <location>
        <begin position="9"/>
        <end position="173"/>
    </location>
</feature>
<keyword evidence="2" id="KW-0808">Transferase</keyword>
<dbReference type="InterPro" id="IPR016181">
    <property type="entry name" value="Acyl_CoA_acyltransferase"/>
</dbReference>
<dbReference type="PANTHER" id="PTHR43792:SF1">
    <property type="entry name" value="N-ACETYLTRANSFERASE DOMAIN-CONTAINING PROTEIN"/>
    <property type="match status" value="1"/>
</dbReference>
<dbReference type="GO" id="GO:0016746">
    <property type="term" value="F:acyltransferase activity"/>
    <property type="evidence" value="ECO:0007669"/>
    <property type="project" value="UniProtKB-KW"/>
</dbReference>
<dbReference type="Gene3D" id="3.40.630.30">
    <property type="match status" value="1"/>
</dbReference>
<keyword evidence="2" id="KW-0012">Acyltransferase</keyword>
<dbReference type="PANTHER" id="PTHR43792">
    <property type="entry name" value="GNAT FAMILY, PUTATIVE (AFU_ORTHOLOGUE AFUA_3G00765)-RELATED-RELATED"/>
    <property type="match status" value="1"/>
</dbReference>